<keyword evidence="1" id="KW-1133">Transmembrane helix</keyword>
<dbReference type="Proteomes" id="UP001139534">
    <property type="component" value="Unassembled WGS sequence"/>
</dbReference>
<feature type="transmembrane region" description="Helical" evidence="1">
    <location>
        <begin position="190"/>
        <end position="213"/>
    </location>
</feature>
<feature type="transmembrane region" description="Helical" evidence="1">
    <location>
        <begin position="152"/>
        <end position="178"/>
    </location>
</feature>
<evidence type="ECO:0000313" key="2">
    <source>
        <dbReference type="EMBL" id="MCK8487166.1"/>
    </source>
</evidence>
<reference evidence="2" key="1">
    <citation type="submission" date="2022-04" db="EMBL/GenBank/DDBJ databases">
        <authorList>
            <person name="Seo M.-J."/>
        </authorList>
    </citation>
    <scope>NUCLEOTIDE SEQUENCE</scope>
    <source>
        <strain evidence="2">MBLB2552</strain>
    </source>
</reference>
<feature type="transmembrane region" description="Helical" evidence="1">
    <location>
        <begin position="81"/>
        <end position="97"/>
    </location>
</feature>
<feature type="transmembrane region" description="Helical" evidence="1">
    <location>
        <begin position="112"/>
        <end position="132"/>
    </location>
</feature>
<sequence length="292" mass="31811">MEPSIDKELERLERELREPLRQALQPGPTPLETAALIEALQPEFAALQAQNAAASLDFNARVEPPSLGRLLRSQFRMNRRSLMMTGAFVFIMLVLLVDPEQPVSNWLLGDRMPNMFSMITPLMLIASMLYSYRTWDRGMRAIESVTPYPPALVIYSRMLMVMALVVGWALVSSFAVSIRVASAGEAGLPFIPFLLEWLGISLLTGGAAMYALFRYGHQAGMLFAGGVYALWLLLIDQTSAISLNAETGAGLGVGAGIAMNVGFLLVGALLLFRSYIRSRNLQTGGAQGGAQP</sequence>
<dbReference type="RefSeq" id="WP_248551371.1">
    <property type="nucleotide sequence ID" value="NZ_JALPRK010000005.1"/>
</dbReference>
<keyword evidence="3" id="KW-1185">Reference proteome</keyword>
<gene>
    <name evidence="2" type="ORF">M0651_08295</name>
</gene>
<dbReference type="AlphaFoldDB" id="A0A9X1Y052"/>
<accession>A0A9X1Y052</accession>
<evidence type="ECO:0000256" key="1">
    <source>
        <dbReference type="SAM" id="Phobius"/>
    </source>
</evidence>
<organism evidence="2 3">
    <name type="scientific">Paenibacillus mellifer</name>
    <dbReference type="NCBI Taxonomy" id="2937794"/>
    <lineage>
        <taxon>Bacteria</taxon>
        <taxon>Bacillati</taxon>
        <taxon>Bacillota</taxon>
        <taxon>Bacilli</taxon>
        <taxon>Bacillales</taxon>
        <taxon>Paenibacillaceae</taxon>
        <taxon>Paenibacillus</taxon>
    </lineage>
</organism>
<name>A0A9X1Y052_9BACL</name>
<comment type="caution">
    <text evidence="2">The sequence shown here is derived from an EMBL/GenBank/DDBJ whole genome shotgun (WGS) entry which is preliminary data.</text>
</comment>
<evidence type="ECO:0000313" key="3">
    <source>
        <dbReference type="Proteomes" id="UP001139534"/>
    </source>
</evidence>
<keyword evidence="1" id="KW-0812">Transmembrane</keyword>
<proteinExistence type="predicted"/>
<feature type="transmembrane region" description="Helical" evidence="1">
    <location>
        <begin position="220"/>
        <end position="243"/>
    </location>
</feature>
<keyword evidence="1" id="KW-0472">Membrane</keyword>
<dbReference type="EMBL" id="JALPRK010000005">
    <property type="protein sequence ID" value="MCK8487166.1"/>
    <property type="molecule type" value="Genomic_DNA"/>
</dbReference>
<feature type="transmembrane region" description="Helical" evidence="1">
    <location>
        <begin position="249"/>
        <end position="272"/>
    </location>
</feature>
<protein>
    <submittedName>
        <fullName evidence="2">Uncharacterized protein</fullName>
    </submittedName>
</protein>